<accession>A0A0S4IQ79</accession>
<dbReference type="OrthoDB" id="412814at2759"/>
<keyword evidence="4" id="KW-0378">Hydrolase</keyword>
<evidence type="ECO:0000256" key="4">
    <source>
        <dbReference type="ARBA" id="ARBA00022801"/>
    </source>
</evidence>
<evidence type="ECO:0000259" key="5">
    <source>
        <dbReference type="PROSITE" id="PS00631"/>
    </source>
</evidence>
<keyword evidence="2 6" id="KW-0031">Aminopeptidase</keyword>
<dbReference type="Proteomes" id="UP000051952">
    <property type="component" value="Unassembled WGS sequence"/>
</dbReference>
<dbReference type="PROSITE" id="PS00631">
    <property type="entry name" value="CYTOSOL_AP"/>
    <property type="match status" value="1"/>
</dbReference>
<dbReference type="Gene3D" id="3.40.50.10590">
    <property type="entry name" value="Zn-dependent exopeptidases"/>
    <property type="match status" value="1"/>
</dbReference>
<dbReference type="OMA" id="CFPVVYC"/>
<dbReference type="GO" id="GO:0006508">
    <property type="term" value="P:proteolysis"/>
    <property type="evidence" value="ECO:0007669"/>
    <property type="project" value="UniProtKB-KW"/>
</dbReference>
<dbReference type="Pfam" id="PF00883">
    <property type="entry name" value="Peptidase_M17"/>
    <property type="match status" value="1"/>
</dbReference>
<dbReference type="Pfam" id="PF18295">
    <property type="entry name" value="Pdase_M17_N2"/>
    <property type="match status" value="1"/>
</dbReference>
<keyword evidence="3" id="KW-0645">Protease</keyword>
<dbReference type="CDD" id="cd00433">
    <property type="entry name" value="Peptidase_M17"/>
    <property type="match status" value="1"/>
</dbReference>
<dbReference type="InterPro" id="IPR011356">
    <property type="entry name" value="Leucine_aapep/pepB"/>
</dbReference>
<evidence type="ECO:0000256" key="1">
    <source>
        <dbReference type="ARBA" id="ARBA00009528"/>
    </source>
</evidence>
<proteinExistence type="inferred from homology"/>
<feature type="domain" description="Cytosol aminopeptidase" evidence="5">
    <location>
        <begin position="361"/>
        <end position="368"/>
    </location>
</feature>
<dbReference type="EMBL" id="CYKH01000239">
    <property type="protein sequence ID" value="CUF09577.1"/>
    <property type="molecule type" value="Genomic_DNA"/>
</dbReference>
<dbReference type="AlphaFoldDB" id="A0A0S4IQ79"/>
<dbReference type="PANTHER" id="PTHR11963">
    <property type="entry name" value="LEUCINE AMINOPEPTIDASE-RELATED"/>
    <property type="match status" value="1"/>
</dbReference>
<dbReference type="GO" id="GO:0070006">
    <property type="term" value="F:metalloaminopeptidase activity"/>
    <property type="evidence" value="ECO:0007669"/>
    <property type="project" value="InterPro"/>
</dbReference>
<dbReference type="PRINTS" id="PR00481">
    <property type="entry name" value="LAMNOPPTDASE"/>
</dbReference>
<evidence type="ECO:0000256" key="2">
    <source>
        <dbReference type="ARBA" id="ARBA00022438"/>
    </source>
</evidence>
<dbReference type="InterPro" id="IPR041417">
    <property type="entry name" value="NPEPL1_N"/>
</dbReference>
<sequence length="516" mass="54580">MPEKRLRTESTYEEKNVSEFVSSCASFTSNVSFVGVGDDAVIGPTVALIGTTTELAALDTKALPIAKATIDRLISQAVPGSIFATAEGEIRLLLGVVPTQSSRHNCPTRPDVITSLAQAALDDPLAKKGLDIVVGSTELLCIATAIARGANKKFSAKVGNDNRGYLSKFTPIRVHFPVSLSQKQRVALAATVDSVQLCQVLVDAPTNLLDTTTFAELAQLYGETLGFDVEILRGEALREKGYGGIYGVGKAAEFPPALAILSYNPNGGITPEKKLAFVGKGIVYDTGGLGIKTPKNLMCGMKRDMGGAAAVFTSFLAAVRMNVTSQVTCLLCLADNAIGPRSQRNDDIVRMKSGLTVEVNNTDAEGRLVLGDGVFHASALLPYTPDVIVDMATLTGAQGVATGKYHAAIYSNSGEYEVRTQEAGRKCGDLVFPVVYCPEFHNKEFSSKVADYKNSVANVSNAQVSCASQFIGNNLASDFGGAWVHVDLAAPATRDEATGFGVALALQLFFADHFAF</sequence>
<dbReference type="SUPFAM" id="SSF53187">
    <property type="entry name" value="Zn-dependent exopeptidases"/>
    <property type="match status" value="1"/>
</dbReference>
<dbReference type="GO" id="GO:0030145">
    <property type="term" value="F:manganese ion binding"/>
    <property type="evidence" value="ECO:0007669"/>
    <property type="project" value="InterPro"/>
</dbReference>
<keyword evidence="7" id="KW-1185">Reference proteome</keyword>
<gene>
    <name evidence="6" type="ORF">BSAL_59215</name>
</gene>
<protein>
    <submittedName>
        <fullName evidence="6">Aminopeptidase, putative</fullName>
    </submittedName>
</protein>
<dbReference type="PANTHER" id="PTHR11963:SF48">
    <property type="entry name" value="DIPEPTIDASE B, ISOFORM A"/>
    <property type="match status" value="1"/>
</dbReference>
<evidence type="ECO:0000256" key="3">
    <source>
        <dbReference type="ARBA" id="ARBA00022670"/>
    </source>
</evidence>
<organism evidence="6 7">
    <name type="scientific">Bodo saltans</name>
    <name type="common">Flagellated protozoan</name>
    <dbReference type="NCBI Taxonomy" id="75058"/>
    <lineage>
        <taxon>Eukaryota</taxon>
        <taxon>Discoba</taxon>
        <taxon>Euglenozoa</taxon>
        <taxon>Kinetoplastea</taxon>
        <taxon>Metakinetoplastina</taxon>
        <taxon>Eubodonida</taxon>
        <taxon>Bodonidae</taxon>
        <taxon>Bodo</taxon>
    </lineage>
</organism>
<name>A0A0S4IQ79_BODSA</name>
<dbReference type="Gene3D" id="3.40.630.10">
    <property type="entry name" value="Zn peptidases"/>
    <property type="match status" value="1"/>
</dbReference>
<dbReference type="InterPro" id="IPR000819">
    <property type="entry name" value="Peptidase_M17_C"/>
</dbReference>
<dbReference type="VEuPathDB" id="TriTrypDB:BSAL_59215"/>
<reference evidence="7" key="1">
    <citation type="submission" date="2015-09" db="EMBL/GenBank/DDBJ databases">
        <authorList>
            <consortium name="Pathogen Informatics"/>
        </authorList>
    </citation>
    <scope>NUCLEOTIDE SEQUENCE [LARGE SCALE GENOMIC DNA]</scope>
    <source>
        <strain evidence="7">Lake Konstanz</strain>
    </source>
</reference>
<comment type="similarity">
    <text evidence="1">Belongs to the peptidase M17 family.</text>
</comment>
<evidence type="ECO:0000313" key="7">
    <source>
        <dbReference type="Proteomes" id="UP000051952"/>
    </source>
</evidence>
<evidence type="ECO:0000313" key="6">
    <source>
        <dbReference type="EMBL" id="CUF09577.1"/>
    </source>
</evidence>
<dbReference type="GO" id="GO:0005737">
    <property type="term" value="C:cytoplasm"/>
    <property type="evidence" value="ECO:0007669"/>
    <property type="project" value="InterPro"/>
</dbReference>